<keyword evidence="7" id="KW-1185">Reference proteome</keyword>
<dbReference type="PANTHER" id="PTHR16201">
    <property type="entry name" value="SEVEN TRANSMEMBRANE PROTEIN 1-RELATED"/>
    <property type="match status" value="1"/>
</dbReference>
<dbReference type="InterPro" id="IPR051415">
    <property type="entry name" value="LAAT-1"/>
</dbReference>
<proteinExistence type="predicted"/>
<dbReference type="Gene3D" id="1.20.1280.290">
    <property type="match status" value="2"/>
</dbReference>
<gene>
    <name evidence="6" type="ORF">M378DRAFT_8063</name>
</gene>
<feature type="transmembrane region" description="Helical" evidence="5">
    <location>
        <begin position="55"/>
        <end position="75"/>
    </location>
</feature>
<feature type="transmembrane region" description="Helical" evidence="5">
    <location>
        <begin position="111"/>
        <end position="133"/>
    </location>
</feature>
<feature type="transmembrane region" description="Helical" evidence="5">
    <location>
        <begin position="145"/>
        <end position="163"/>
    </location>
</feature>
<evidence type="ECO:0000313" key="6">
    <source>
        <dbReference type="EMBL" id="KIL69412.1"/>
    </source>
</evidence>
<accession>A0A0C2X568</accession>
<dbReference type="SMART" id="SM00679">
    <property type="entry name" value="CTNS"/>
    <property type="match status" value="2"/>
</dbReference>
<feature type="transmembrane region" description="Helical" evidence="5">
    <location>
        <begin position="205"/>
        <end position="228"/>
    </location>
</feature>
<protein>
    <submittedName>
        <fullName evidence="6">Uncharacterized protein</fullName>
    </submittedName>
</protein>
<reference evidence="6 7" key="1">
    <citation type="submission" date="2014-04" db="EMBL/GenBank/DDBJ databases">
        <title>Evolutionary Origins and Diversification of the Mycorrhizal Mutualists.</title>
        <authorList>
            <consortium name="DOE Joint Genome Institute"/>
            <consortium name="Mycorrhizal Genomics Consortium"/>
            <person name="Kohler A."/>
            <person name="Kuo A."/>
            <person name="Nagy L.G."/>
            <person name="Floudas D."/>
            <person name="Copeland A."/>
            <person name="Barry K.W."/>
            <person name="Cichocki N."/>
            <person name="Veneault-Fourrey C."/>
            <person name="LaButti K."/>
            <person name="Lindquist E.A."/>
            <person name="Lipzen A."/>
            <person name="Lundell T."/>
            <person name="Morin E."/>
            <person name="Murat C."/>
            <person name="Riley R."/>
            <person name="Ohm R."/>
            <person name="Sun H."/>
            <person name="Tunlid A."/>
            <person name="Henrissat B."/>
            <person name="Grigoriev I.V."/>
            <person name="Hibbett D.S."/>
            <person name="Martin F."/>
        </authorList>
    </citation>
    <scope>NUCLEOTIDE SEQUENCE [LARGE SCALE GENOMIC DNA]</scope>
    <source>
        <strain evidence="6 7">Koide BX008</strain>
    </source>
</reference>
<evidence type="ECO:0000256" key="2">
    <source>
        <dbReference type="ARBA" id="ARBA00022692"/>
    </source>
</evidence>
<dbReference type="GO" id="GO:0016020">
    <property type="term" value="C:membrane"/>
    <property type="evidence" value="ECO:0007669"/>
    <property type="project" value="UniProtKB-SubCell"/>
</dbReference>
<feature type="transmembrane region" description="Helical" evidence="5">
    <location>
        <begin position="175"/>
        <end position="199"/>
    </location>
</feature>
<comment type="subcellular location">
    <subcellularLocation>
        <location evidence="1">Membrane</location>
        <topology evidence="1">Multi-pass membrane protein</topology>
    </subcellularLocation>
</comment>
<name>A0A0C2X568_AMAMK</name>
<dbReference type="Pfam" id="PF04193">
    <property type="entry name" value="PQ-loop"/>
    <property type="match status" value="2"/>
</dbReference>
<dbReference type="PANTHER" id="PTHR16201:SF37">
    <property type="entry name" value="PQ-LOOP REPEAT-CONTAINING PROTEIN"/>
    <property type="match status" value="1"/>
</dbReference>
<dbReference type="AlphaFoldDB" id="A0A0C2X568"/>
<dbReference type="HOGENOM" id="CLU_040201_0_0_1"/>
<dbReference type="OrthoDB" id="407617at2759"/>
<dbReference type="EMBL" id="KN818226">
    <property type="protein sequence ID" value="KIL69412.1"/>
    <property type="molecule type" value="Genomic_DNA"/>
</dbReference>
<dbReference type="InterPro" id="IPR006603">
    <property type="entry name" value="PQ-loop_rpt"/>
</dbReference>
<dbReference type="FunCoup" id="A0A0C2X568">
    <property type="interactions" value="3"/>
</dbReference>
<evidence type="ECO:0000313" key="7">
    <source>
        <dbReference type="Proteomes" id="UP000054549"/>
    </source>
</evidence>
<evidence type="ECO:0000256" key="4">
    <source>
        <dbReference type="ARBA" id="ARBA00023136"/>
    </source>
</evidence>
<evidence type="ECO:0000256" key="1">
    <source>
        <dbReference type="ARBA" id="ARBA00004141"/>
    </source>
</evidence>
<keyword evidence="2 5" id="KW-0812">Transmembrane</keyword>
<sequence length="264" mass="29396">MIVNHLAETIFGTMGAFSPRLLAFQQMISTGTICWTIQLIPQIWKNWRQGSTDGLSPWLMLIWGISGVTLGTYTVLQNLNIPLIIQAHLFAFLAFISWGQCQYYGRGRSKIFATMLTLTTMAITGGSEVGVVYGIRMSNQTRNNSVALFFGISPTVIIAVGLLPQYWEIYKCGEVIGISTLFMLIDMLGGVFSDLSLVFKGRVDLLAALTYTLVVVVDGTILLLALILNPRAARRREQERREMEENRIISQEPGIDPIQSISRV</sequence>
<dbReference type="Proteomes" id="UP000054549">
    <property type="component" value="Unassembled WGS sequence"/>
</dbReference>
<feature type="transmembrane region" description="Helical" evidence="5">
    <location>
        <begin position="81"/>
        <end position="99"/>
    </location>
</feature>
<organism evidence="6 7">
    <name type="scientific">Amanita muscaria (strain Koide BX008)</name>
    <dbReference type="NCBI Taxonomy" id="946122"/>
    <lineage>
        <taxon>Eukaryota</taxon>
        <taxon>Fungi</taxon>
        <taxon>Dikarya</taxon>
        <taxon>Basidiomycota</taxon>
        <taxon>Agaricomycotina</taxon>
        <taxon>Agaricomycetes</taxon>
        <taxon>Agaricomycetidae</taxon>
        <taxon>Agaricales</taxon>
        <taxon>Pluteineae</taxon>
        <taxon>Amanitaceae</taxon>
        <taxon>Amanita</taxon>
    </lineage>
</organism>
<dbReference type="InParanoid" id="A0A0C2X568"/>
<keyword evidence="4 5" id="KW-0472">Membrane</keyword>
<evidence type="ECO:0000256" key="3">
    <source>
        <dbReference type="ARBA" id="ARBA00022989"/>
    </source>
</evidence>
<keyword evidence="3 5" id="KW-1133">Transmembrane helix</keyword>
<evidence type="ECO:0000256" key="5">
    <source>
        <dbReference type="SAM" id="Phobius"/>
    </source>
</evidence>